<proteinExistence type="predicted"/>
<gene>
    <name evidence="2" type="ORF">JOF55_002104</name>
</gene>
<dbReference type="AlphaFoldDB" id="A0AAE3ZBL2"/>
<keyword evidence="1" id="KW-0812">Transmembrane</keyword>
<comment type="caution">
    <text evidence="2">The sequence shown here is derived from an EMBL/GenBank/DDBJ whole genome shotgun (WGS) entry which is preliminary data.</text>
</comment>
<evidence type="ECO:0000256" key="1">
    <source>
        <dbReference type="SAM" id="Phobius"/>
    </source>
</evidence>
<dbReference type="EMBL" id="JAVDXW010000001">
    <property type="protein sequence ID" value="MDR7301923.1"/>
    <property type="molecule type" value="Genomic_DNA"/>
</dbReference>
<protein>
    <submittedName>
        <fullName evidence="2">VIT1/CCC1 family predicted Fe2+/Mn2+ transporter</fullName>
    </submittedName>
</protein>
<evidence type="ECO:0000313" key="2">
    <source>
        <dbReference type="EMBL" id="MDR7301923.1"/>
    </source>
</evidence>
<reference evidence="2" key="1">
    <citation type="submission" date="2023-07" db="EMBL/GenBank/DDBJ databases">
        <title>Sequencing the genomes of 1000 actinobacteria strains.</title>
        <authorList>
            <person name="Klenk H.-P."/>
        </authorList>
    </citation>
    <scope>NUCLEOTIDE SEQUENCE</scope>
    <source>
        <strain evidence="2">DSM 45977</strain>
    </source>
</reference>
<accession>A0AAE3ZBL2</accession>
<dbReference type="RefSeq" id="WP_310273011.1">
    <property type="nucleotide sequence ID" value="NZ_JAVDXW010000001.1"/>
</dbReference>
<feature type="transmembrane region" description="Helical" evidence="1">
    <location>
        <begin position="61"/>
        <end position="81"/>
    </location>
</feature>
<evidence type="ECO:0000313" key="3">
    <source>
        <dbReference type="Proteomes" id="UP001180845"/>
    </source>
</evidence>
<dbReference type="Proteomes" id="UP001180845">
    <property type="component" value="Unassembled WGS sequence"/>
</dbReference>
<organism evidence="2 3">
    <name type="scientific">Haloactinomyces albus</name>
    <dbReference type="NCBI Taxonomy" id="1352928"/>
    <lineage>
        <taxon>Bacteria</taxon>
        <taxon>Bacillati</taxon>
        <taxon>Actinomycetota</taxon>
        <taxon>Actinomycetes</taxon>
        <taxon>Actinopolysporales</taxon>
        <taxon>Actinopolysporaceae</taxon>
        <taxon>Haloactinomyces</taxon>
    </lineage>
</organism>
<keyword evidence="1" id="KW-0472">Membrane</keyword>
<name>A0AAE3ZBL2_9ACTN</name>
<keyword evidence="1" id="KW-1133">Transmembrane helix</keyword>
<keyword evidence="3" id="KW-1185">Reference proteome</keyword>
<sequence length="131" mass="14523">MSPSKETGEAEPRAPRRKRVVLADRRGTREIPRTIMELEDQNSVGEALVSNLMKVQLRSSLVLAGITAVALCGLPVLFLIVPAVATATVFGVPLSWLLLGVLPFPFMVLIGYLSTRNAERYERDFLRMVEK</sequence>
<feature type="transmembrane region" description="Helical" evidence="1">
    <location>
        <begin position="93"/>
        <end position="113"/>
    </location>
</feature>